<evidence type="ECO:0000313" key="3">
    <source>
        <dbReference type="Proteomes" id="UP000215914"/>
    </source>
</evidence>
<keyword evidence="1" id="KW-0472">Membrane</keyword>
<organism evidence="2 3">
    <name type="scientific">Helianthus annuus</name>
    <name type="common">Common sunflower</name>
    <dbReference type="NCBI Taxonomy" id="4232"/>
    <lineage>
        <taxon>Eukaryota</taxon>
        <taxon>Viridiplantae</taxon>
        <taxon>Streptophyta</taxon>
        <taxon>Embryophyta</taxon>
        <taxon>Tracheophyta</taxon>
        <taxon>Spermatophyta</taxon>
        <taxon>Magnoliopsida</taxon>
        <taxon>eudicotyledons</taxon>
        <taxon>Gunneridae</taxon>
        <taxon>Pentapetalae</taxon>
        <taxon>asterids</taxon>
        <taxon>campanulids</taxon>
        <taxon>Asterales</taxon>
        <taxon>Asteraceae</taxon>
        <taxon>Asteroideae</taxon>
        <taxon>Heliantheae alliance</taxon>
        <taxon>Heliantheae</taxon>
        <taxon>Helianthus</taxon>
    </lineage>
</organism>
<evidence type="ECO:0000256" key="1">
    <source>
        <dbReference type="SAM" id="Phobius"/>
    </source>
</evidence>
<protein>
    <submittedName>
        <fullName evidence="2">Uncharacterized protein</fullName>
    </submittedName>
</protein>
<gene>
    <name evidence="2" type="ORF">HanXRQr2_Chr05g0199471</name>
</gene>
<proteinExistence type="predicted"/>
<keyword evidence="1" id="KW-0812">Transmembrane</keyword>
<dbReference type="Gramene" id="mRNA:HanXRQr2_Chr05g0199471">
    <property type="protein sequence ID" value="mRNA:HanXRQr2_Chr05g0199471"/>
    <property type="gene ID" value="HanXRQr2_Chr05g0199471"/>
</dbReference>
<evidence type="ECO:0000313" key="2">
    <source>
        <dbReference type="EMBL" id="KAF5804643.1"/>
    </source>
</evidence>
<name>A0A9K3IWY8_HELAN</name>
<dbReference type="AlphaFoldDB" id="A0A9K3IWY8"/>
<dbReference type="Proteomes" id="UP000215914">
    <property type="component" value="Unassembled WGS sequence"/>
</dbReference>
<feature type="transmembrane region" description="Helical" evidence="1">
    <location>
        <begin position="20"/>
        <end position="39"/>
    </location>
</feature>
<accession>A0A9K3IWY8</accession>
<reference evidence="2" key="1">
    <citation type="journal article" date="2017" name="Nature">
        <title>The sunflower genome provides insights into oil metabolism, flowering and Asterid evolution.</title>
        <authorList>
            <person name="Badouin H."/>
            <person name="Gouzy J."/>
            <person name="Grassa C.J."/>
            <person name="Murat F."/>
            <person name="Staton S.E."/>
            <person name="Cottret L."/>
            <person name="Lelandais-Briere C."/>
            <person name="Owens G.L."/>
            <person name="Carrere S."/>
            <person name="Mayjonade B."/>
            <person name="Legrand L."/>
            <person name="Gill N."/>
            <person name="Kane N.C."/>
            <person name="Bowers J.E."/>
            <person name="Hubner S."/>
            <person name="Bellec A."/>
            <person name="Berard A."/>
            <person name="Berges H."/>
            <person name="Blanchet N."/>
            <person name="Boniface M.C."/>
            <person name="Brunel D."/>
            <person name="Catrice O."/>
            <person name="Chaidir N."/>
            <person name="Claudel C."/>
            <person name="Donnadieu C."/>
            <person name="Faraut T."/>
            <person name="Fievet G."/>
            <person name="Helmstetter N."/>
            <person name="King M."/>
            <person name="Knapp S.J."/>
            <person name="Lai Z."/>
            <person name="Le Paslier M.C."/>
            <person name="Lippi Y."/>
            <person name="Lorenzon L."/>
            <person name="Mandel J.R."/>
            <person name="Marage G."/>
            <person name="Marchand G."/>
            <person name="Marquand E."/>
            <person name="Bret-Mestries E."/>
            <person name="Morien E."/>
            <person name="Nambeesan S."/>
            <person name="Nguyen T."/>
            <person name="Pegot-Espagnet P."/>
            <person name="Pouilly N."/>
            <person name="Raftis F."/>
            <person name="Sallet E."/>
            <person name="Schiex T."/>
            <person name="Thomas J."/>
            <person name="Vandecasteele C."/>
            <person name="Vares D."/>
            <person name="Vear F."/>
            <person name="Vautrin S."/>
            <person name="Crespi M."/>
            <person name="Mangin B."/>
            <person name="Burke J.M."/>
            <person name="Salse J."/>
            <person name="Munos S."/>
            <person name="Vincourt P."/>
            <person name="Rieseberg L.H."/>
            <person name="Langlade N.B."/>
        </authorList>
    </citation>
    <scope>NUCLEOTIDE SEQUENCE</scope>
    <source>
        <tissue evidence="2">Leaves</tissue>
    </source>
</reference>
<dbReference type="EMBL" id="MNCJ02000320">
    <property type="protein sequence ID" value="KAF5804643.1"/>
    <property type="molecule type" value="Genomic_DNA"/>
</dbReference>
<keyword evidence="1" id="KW-1133">Transmembrane helix</keyword>
<sequence length="44" mass="5164">MDEMELQDGKRSMVKWVMNMPNWSVLGTLIEFIVVKGNVLRVRI</sequence>
<comment type="caution">
    <text evidence="2">The sequence shown here is derived from an EMBL/GenBank/DDBJ whole genome shotgun (WGS) entry which is preliminary data.</text>
</comment>
<reference evidence="2" key="2">
    <citation type="submission" date="2020-06" db="EMBL/GenBank/DDBJ databases">
        <title>Helianthus annuus Genome sequencing and assembly Release 2.</title>
        <authorList>
            <person name="Gouzy J."/>
            <person name="Langlade N."/>
            <person name="Munos S."/>
        </authorList>
    </citation>
    <scope>NUCLEOTIDE SEQUENCE</scope>
    <source>
        <tissue evidence="2">Leaves</tissue>
    </source>
</reference>
<keyword evidence="3" id="KW-1185">Reference proteome</keyword>